<evidence type="ECO:0000256" key="1">
    <source>
        <dbReference type="SAM" id="MobiDB-lite"/>
    </source>
</evidence>
<keyword evidence="3" id="KW-1185">Reference proteome</keyword>
<evidence type="ECO:0000313" key="3">
    <source>
        <dbReference type="Proteomes" id="UP000192472"/>
    </source>
</evidence>
<name>A0A1W2GHC1_REIFA</name>
<sequence length="145" mass="16012">MDSSKATNVKIMKTFYVFGLILLVFACNPVNYDDEVLPSQQSDTGGDDEDPIIQGSDTGGDDEDPIIQGTLIFPNDSSGSSNMLISLMDSKADRMLDFTLTNLNGNFHFNLPRKEQFILQVICPDGKFRETEPFGLETLPAILKV</sequence>
<gene>
    <name evidence="2" type="ORF">SAMN04488029_2688</name>
</gene>
<dbReference type="EMBL" id="FWYF01000003">
    <property type="protein sequence ID" value="SMD36055.1"/>
    <property type="molecule type" value="Genomic_DNA"/>
</dbReference>
<organism evidence="2 3">
    <name type="scientific">Reichenbachiella faecimaris</name>
    <dbReference type="NCBI Taxonomy" id="692418"/>
    <lineage>
        <taxon>Bacteria</taxon>
        <taxon>Pseudomonadati</taxon>
        <taxon>Bacteroidota</taxon>
        <taxon>Cytophagia</taxon>
        <taxon>Cytophagales</taxon>
        <taxon>Reichenbachiellaceae</taxon>
        <taxon>Reichenbachiella</taxon>
    </lineage>
</organism>
<feature type="region of interest" description="Disordered" evidence="1">
    <location>
        <begin position="36"/>
        <end position="65"/>
    </location>
</feature>
<accession>A0A1W2GHC1</accession>
<reference evidence="2 3" key="1">
    <citation type="submission" date="2017-04" db="EMBL/GenBank/DDBJ databases">
        <authorList>
            <person name="Afonso C.L."/>
            <person name="Miller P.J."/>
            <person name="Scott M.A."/>
            <person name="Spackman E."/>
            <person name="Goraichik I."/>
            <person name="Dimitrov K.M."/>
            <person name="Suarez D.L."/>
            <person name="Swayne D.E."/>
        </authorList>
    </citation>
    <scope>NUCLEOTIDE SEQUENCE [LARGE SCALE GENOMIC DNA]</scope>
    <source>
        <strain evidence="2 3">DSM 26133</strain>
    </source>
</reference>
<dbReference type="AlphaFoldDB" id="A0A1W2GHC1"/>
<dbReference type="PROSITE" id="PS51257">
    <property type="entry name" value="PROKAR_LIPOPROTEIN"/>
    <property type="match status" value="1"/>
</dbReference>
<evidence type="ECO:0000313" key="2">
    <source>
        <dbReference type="EMBL" id="SMD36055.1"/>
    </source>
</evidence>
<proteinExistence type="predicted"/>
<protein>
    <submittedName>
        <fullName evidence="2">Uncharacterized protein</fullName>
    </submittedName>
</protein>
<dbReference type="Proteomes" id="UP000192472">
    <property type="component" value="Unassembled WGS sequence"/>
</dbReference>